<sequence>MTIQPAERSTKPYSLPYGVLAALPATEQQMTSGVTGRCGKLSPEGIVGVRRQLSHCEKLIKPVSSPSGEWVLRYDADGHAVIADRDGTVSWRAGAAGTLRVGHEGMFAVYQGNEVVWRADLPELGWSSFHVTNDGDGIISEVGRPSHSLLHGPVVPVSLGDRAPVAEIQGNRVLTSANGKFILLRCADGESLLHAGPNPNTVYCFIEPGEALSLDQPDTWLTWHFPWSDREDAKLVLVGPDDDVRWEYGRNTTSGDESTGSVIFTSWGSSYWLSDADSPAGSTVASDVGHVAPPTAEVSAAPGEDEQAGEHNNPHPWMETGLRDSDGVYCLTVIHNLDPDEALRRLGADDNQIATATWAELVRRAREENIDYDSLVVAAFSLAPHTLLVADNGWWRVSCQDLSRGTFTVTSSRSIEAERNFLICQDGDTLADFADGQPSRAWGAEPWMTEEALAAMGIDDPEAFDEDDDSSLDDIELLCQLTGVRPTVADVTGPARVIILPGE</sequence>
<evidence type="ECO:0000313" key="2">
    <source>
        <dbReference type="EMBL" id="MCM6778978.1"/>
    </source>
</evidence>
<feature type="region of interest" description="Disordered" evidence="1">
    <location>
        <begin position="294"/>
        <end position="314"/>
    </location>
</feature>
<dbReference type="EMBL" id="JAMRXG010000032">
    <property type="protein sequence ID" value="MCM6778978.1"/>
    <property type="molecule type" value="Genomic_DNA"/>
</dbReference>
<dbReference type="InterPro" id="IPR045592">
    <property type="entry name" value="DUF6461"/>
</dbReference>
<name>A0A9X2EIQ3_9NOCA</name>
<accession>A0A9X2EIQ3</accession>
<comment type="caution">
    <text evidence="2">The sequence shown here is derived from an EMBL/GenBank/DDBJ whole genome shotgun (WGS) entry which is preliminary data.</text>
</comment>
<evidence type="ECO:0000313" key="3">
    <source>
        <dbReference type="Proteomes" id="UP001139157"/>
    </source>
</evidence>
<organism evidence="2 3">
    <name type="scientific">Nocardia pulmonis</name>
    <dbReference type="NCBI Taxonomy" id="2951408"/>
    <lineage>
        <taxon>Bacteria</taxon>
        <taxon>Bacillati</taxon>
        <taxon>Actinomycetota</taxon>
        <taxon>Actinomycetes</taxon>
        <taxon>Mycobacteriales</taxon>
        <taxon>Nocardiaceae</taxon>
        <taxon>Nocardia</taxon>
    </lineage>
</organism>
<dbReference type="Proteomes" id="UP001139157">
    <property type="component" value="Unassembled WGS sequence"/>
</dbReference>
<protein>
    <submittedName>
        <fullName evidence="2">DUF6461 domain-containing protein</fullName>
    </submittedName>
</protein>
<gene>
    <name evidence="2" type="ORF">NDR86_36430</name>
</gene>
<proteinExistence type="predicted"/>
<dbReference type="AlphaFoldDB" id="A0A9X2EIQ3"/>
<dbReference type="RefSeq" id="WP_251918770.1">
    <property type="nucleotide sequence ID" value="NZ_JAMRXG010000032.1"/>
</dbReference>
<reference evidence="2" key="1">
    <citation type="submission" date="2022-06" db="EMBL/GenBank/DDBJ databases">
        <title>Novel species in genus nocardia.</title>
        <authorList>
            <person name="Li F."/>
        </authorList>
    </citation>
    <scope>NUCLEOTIDE SEQUENCE</scope>
    <source>
        <strain evidence="2">CDC141</strain>
    </source>
</reference>
<keyword evidence="3" id="KW-1185">Reference proteome</keyword>
<dbReference type="Pfam" id="PF20062">
    <property type="entry name" value="DUF6461"/>
    <property type="match status" value="1"/>
</dbReference>
<evidence type="ECO:0000256" key="1">
    <source>
        <dbReference type="SAM" id="MobiDB-lite"/>
    </source>
</evidence>